<feature type="non-terminal residue" evidence="1">
    <location>
        <position position="264"/>
    </location>
</feature>
<evidence type="ECO:0000313" key="1">
    <source>
        <dbReference type="EMBL" id="GAG04284.1"/>
    </source>
</evidence>
<accession>X0UEU0</accession>
<feature type="non-terminal residue" evidence="1">
    <location>
        <position position="1"/>
    </location>
</feature>
<organism evidence="1">
    <name type="scientific">marine sediment metagenome</name>
    <dbReference type="NCBI Taxonomy" id="412755"/>
    <lineage>
        <taxon>unclassified sequences</taxon>
        <taxon>metagenomes</taxon>
        <taxon>ecological metagenomes</taxon>
    </lineage>
</organism>
<reference evidence="1" key="1">
    <citation type="journal article" date="2014" name="Front. Microbiol.">
        <title>High frequency of phylogenetically diverse reductive dehalogenase-homologous genes in deep subseafloor sedimentary metagenomes.</title>
        <authorList>
            <person name="Kawai M."/>
            <person name="Futagami T."/>
            <person name="Toyoda A."/>
            <person name="Takaki Y."/>
            <person name="Nishi S."/>
            <person name="Hori S."/>
            <person name="Arai W."/>
            <person name="Tsubouchi T."/>
            <person name="Morono Y."/>
            <person name="Uchiyama I."/>
            <person name="Ito T."/>
            <person name="Fujiyama A."/>
            <person name="Inagaki F."/>
            <person name="Takami H."/>
        </authorList>
    </citation>
    <scope>NUCLEOTIDE SEQUENCE</scope>
    <source>
        <strain evidence="1">Expedition CK06-06</strain>
    </source>
</reference>
<sequence length="264" mass="30613">DPRIQNGFVAFFANKYRYRKDVENLDSTQLYLLARHGAGRKDPQRQEKLIKEILARKDKVAKRVRPMALWELGMIMNRRRLNVDAAKAFMEIAKEHPKHRRAATAAHLAATSLWRVIIQREKNRRQVQRSLRKDCMEAIELAITFIGKTSKQDAEKLKLEHWYYTLGEQCDKLSSWTRGQPQAERLGWMEKAAAAFAKVPPDPPAKRLEGMNLSLVMRYRLLQARERHPDRHKMAMDLRGGFRKFIPVAVKAAKDPAYKDNAAA</sequence>
<name>X0UEU0_9ZZZZ</name>
<dbReference type="AlphaFoldDB" id="X0UEU0"/>
<comment type="caution">
    <text evidence="1">The sequence shown here is derived from an EMBL/GenBank/DDBJ whole genome shotgun (WGS) entry which is preliminary data.</text>
</comment>
<gene>
    <name evidence="1" type="ORF">S01H1_45981</name>
</gene>
<dbReference type="EMBL" id="BARS01029418">
    <property type="protein sequence ID" value="GAG04284.1"/>
    <property type="molecule type" value="Genomic_DNA"/>
</dbReference>
<protein>
    <submittedName>
        <fullName evidence="1">Uncharacterized protein</fullName>
    </submittedName>
</protein>
<proteinExistence type="predicted"/>